<proteinExistence type="predicted"/>
<gene>
    <name evidence="2" type="ORF">SLEP1_g43431</name>
</gene>
<accession>A0AAV5LD99</accession>
<feature type="compositionally biased region" description="Basic and acidic residues" evidence="1">
    <location>
        <begin position="86"/>
        <end position="98"/>
    </location>
</feature>
<organism evidence="2 3">
    <name type="scientific">Rubroshorea leprosula</name>
    <dbReference type="NCBI Taxonomy" id="152421"/>
    <lineage>
        <taxon>Eukaryota</taxon>
        <taxon>Viridiplantae</taxon>
        <taxon>Streptophyta</taxon>
        <taxon>Embryophyta</taxon>
        <taxon>Tracheophyta</taxon>
        <taxon>Spermatophyta</taxon>
        <taxon>Magnoliopsida</taxon>
        <taxon>eudicotyledons</taxon>
        <taxon>Gunneridae</taxon>
        <taxon>Pentapetalae</taxon>
        <taxon>rosids</taxon>
        <taxon>malvids</taxon>
        <taxon>Malvales</taxon>
        <taxon>Dipterocarpaceae</taxon>
        <taxon>Rubroshorea</taxon>
    </lineage>
</organism>
<keyword evidence="3" id="KW-1185">Reference proteome</keyword>
<reference evidence="2 3" key="1">
    <citation type="journal article" date="2021" name="Commun. Biol.">
        <title>The genome of Shorea leprosula (Dipterocarpaceae) highlights the ecological relevance of drought in aseasonal tropical rainforests.</title>
        <authorList>
            <person name="Ng K.K.S."/>
            <person name="Kobayashi M.J."/>
            <person name="Fawcett J.A."/>
            <person name="Hatakeyama M."/>
            <person name="Paape T."/>
            <person name="Ng C.H."/>
            <person name="Ang C.C."/>
            <person name="Tnah L.H."/>
            <person name="Lee C.T."/>
            <person name="Nishiyama T."/>
            <person name="Sese J."/>
            <person name="O'Brien M.J."/>
            <person name="Copetti D."/>
            <person name="Mohd Noor M.I."/>
            <person name="Ong R.C."/>
            <person name="Putra M."/>
            <person name="Sireger I.Z."/>
            <person name="Indrioko S."/>
            <person name="Kosugi Y."/>
            <person name="Izuno A."/>
            <person name="Isagi Y."/>
            <person name="Lee S.L."/>
            <person name="Shimizu K.K."/>
        </authorList>
    </citation>
    <scope>NUCLEOTIDE SEQUENCE [LARGE SCALE GENOMIC DNA]</scope>
    <source>
        <strain evidence="2">214</strain>
    </source>
</reference>
<comment type="caution">
    <text evidence="2">The sequence shown here is derived from an EMBL/GenBank/DDBJ whole genome shotgun (WGS) entry which is preliminary data.</text>
</comment>
<evidence type="ECO:0000313" key="3">
    <source>
        <dbReference type="Proteomes" id="UP001054252"/>
    </source>
</evidence>
<dbReference type="AlphaFoldDB" id="A0AAV5LD99"/>
<name>A0AAV5LD99_9ROSI</name>
<evidence type="ECO:0000313" key="2">
    <source>
        <dbReference type="EMBL" id="GKV35117.1"/>
    </source>
</evidence>
<feature type="region of interest" description="Disordered" evidence="1">
    <location>
        <begin position="132"/>
        <end position="151"/>
    </location>
</feature>
<evidence type="ECO:0000256" key="1">
    <source>
        <dbReference type="SAM" id="MobiDB-lite"/>
    </source>
</evidence>
<feature type="region of interest" description="Disordered" evidence="1">
    <location>
        <begin position="183"/>
        <end position="208"/>
    </location>
</feature>
<feature type="region of interest" description="Disordered" evidence="1">
    <location>
        <begin position="86"/>
        <end position="109"/>
    </location>
</feature>
<dbReference type="Proteomes" id="UP001054252">
    <property type="component" value="Unassembled WGS sequence"/>
</dbReference>
<dbReference type="EMBL" id="BPVZ01000109">
    <property type="protein sequence ID" value="GKV35117.1"/>
    <property type="molecule type" value="Genomic_DNA"/>
</dbReference>
<sequence>MSDDHGFQCRGSLHEQMHIERDDDVAISRYVEGKGIDNREAACSCSGNVKLNHPEDEVWRKLSNFQEICSDDKSVEIVPENLEEPKLINKSPLDEKTENSNLNTGDPDQQYNEEQLLSEGQSKAQYLLVKTSEKAQHENTENPEGRSQDDESKNIEAFSNLACSQAQEQDAAGRLEGLGALHSSSKHSLTENSDEDDGTSFWKGMESGSEPLADWMTREKKGGANLQGEKLMELLPNFHPHLSKPVAGESVSDGAIANCNRGHRSRSKYSMAKEIWEFGKKIGAVACGNEAEIVKQIQHMEERDKNMMISTQVKNPAGEGKVH</sequence>
<feature type="compositionally biased region" description="Polar residues" evidence="1">
    <location>
        <begin position="99"/>
        <end position="109"/>
    </location>
</feature>
<protein>
    <submittedName>
        <fullName evidence="2">Uncharacterized protein</fullName>
    </submittedName>
</protein>